<reference evidence="3" key="1">
    <citation type="thesis" date="2020" institute="ProQuest LLC" country="789 East Eisenhower Parkway, Ann Arbor, MI, USA">
        <title>Comparative Genomics and Chromosome Evolution.</title>
        <authorList>
            <person name="Mudd A.B."/>
        </authorList>
    </citation>
    <scope>NUCLEOTIDE SEQUENCE</scope>
    <source>
        <strain evidence="3">237g6f4</strain>
        <tissue evidence="3">Blood</tissue>
    </source>
</reference>
<keyword evidence="1" id="KW-0812">Transmembrane</keyword>
<evidence type="ECO:0000256" key="1">
    <source>
        <dbReference type="SAM" id="Phobius"/>
    </source>
</evidence>
<protein>
    <recommendedName>
        <fullName evidence="2">SEA domain-containing protein</fullName>
    </recommendedName>
</protein>
<dbReference type="EMBL" id="WNYA01000311">
    <property type="protein sequence ID" value="KAG8548830.1"/>
    <property type="molecule type" value="Genomic_DNA"/>
</dbReference>
<proteinExistence type="predicted"/>
<dbReference type="SUPFAM" id="SSF82671">
    <property type="entry name" value="SEA domain"/>
    <property type="match status" value="1"/>
</dbReference>
<dbReference type="PROSITE" id="PS50024">
    <property type="entry name" value="SEA"/>
    <property type="match status" value="1"/>
</dbReference>
<dbReference type="InterPro" id="IPR053311">
    <property type="entry name" value="Mucosal_Integrity_Assoc"/>
</dbReference>
<evidence type="ECO:0000313" key="4">
    <source>
        <dbReference type="Proteomes" id="UP000824782"/>
    </source>
</evidence>
<dbReference type="Proteomes" id="UP000824782">
    <property type="component" value="Unassembled WGS sequence"/>
</dbReference>
<dbReference type="PANTHER" id="PTHR37999:SF2">
    <property type="entry name" value="MUCIN-17"/>
    <property type="match status" value="1"/>
</dbReference>
<dbReference type="GO" id="GO:0071944">
    <property type="term" value="C:cell periphery"/>
    <property type="evidence" value="ECO:0007669"/>
    <property type="project" value="UniProtKB-ARBA"/>
</dbReference>
<dbReference type="Pfam" id="PF01390">
    <property type="entry name" value="SEA"/>
    <property type="match status" value="1"/>
</dbReference>
<gene>
    <name evidence="3" type="ORF">GDO81_023958</name>
</gene>
<dbReference type="InterPro" id="IPR000742">
    <property type="entry name" value="EGF"/>
</dbReference>
<dbReference type="InterPro" id="IPR000082">
    <property type="entry name" value="SEA_dom"/>
</dbReference>
<comment type="caution">
    <text evidence="3">The sequence shown here is derived from an EMBL/GenBank/DDBJ whole genome shotgun (WGS) entry which is preliminary data.</text>
</comment>
<sequence length="294" mass="33163">MVGEKCHCLRPFQGHRCQFLQSSFNITGNVTLTAKFQLKIYNRTYDKELSNTSSSEYRTLYHRFTGEITSIFVNITDFKGISNVVFTNGSIDVSFLVHVTLAVAPLQTMNSTYKTAVNDMVQELRAANQSQPDCNEREEDILCFRKSSIRASVTSINYTEICYSSVPHEVSKFFFPNFTEFGFSCVSVCASGVPGEMNCHYGDCRLYPSGPECVCHDTKHFLYFGNDCQTRISRPGLIGGVSAVLALLLLIIVIILVIIPLRRCGKVEITSRERRNSEFTDSITGPQWYIPRDD</sequence>
<evidence type="ECO:0000313" key="3">
    <source>
        <dbReference type="EMBL" id="KAG8548830.1"/>
    </source>
</evidence>
<keyword evidence="4" id="KW-1185">Reference proteome</keyword>
<dbReference type="PANTHER" id="PTHR37999">
    <property type="entry name" value="MUCIN-17"/>
    <property type="match status" value="1"/>
</dbReference>
<dbReference type="InterPro" id="IPR036364">
    <property type="entry name" value="SEA_dom_sf"/>
</dbReference>
<dbReference type="AlphaFoldDB" id="A0AAV6ZKM1"/>
<accession>A0AAV6ZKM1</accession>
<dbReference type="PROSITE" id="PS01186">
    <property type="entry name" value="EGF_2"/>
    <property type="match status" value="1"/>
</dbReference>
<feature type="transmembrane region" description="Helical" evidence="1">
    <location>
        <begin position="237"/>
        <end position="259"/>
    </location>
</feature>
<dbReference type="PROSITE" id="PS00022">
    <property type="entry name" value="EGF_1"/>
    <property type="match status" value="1"/>
</dbReference>
<organism evidence="3 4">
    <name type="scientific">Engystomops pustulosus</name>
    <name type="common">Tungara frog</name>
    <name type="synonym">Physalaemus pustulosus</name>
    <dbReference type="NCBI Taxonomy" id="76066"/>
    <lineage>
        <taxon>Eukaryota</taxon>
        <taxon>Metazoa</taxon>
        <taxon>Chordata</taxon>
        <taxon>Craniata</taxon>
        <taxon>Vertebrata</taxon>
        <taxon>Euteleostomi</taxon>
        <taxon>Amphibia</taxon>
        <taxon>Batrachia</taxon>
        <taxon>Anura</taxon>
        <taxon>Neobatrachia</taxon>
        <taxon>Hyloidea</taxon>
        <taxon>Leptodactylidae</taxon>
        <taxon>Leiuperinae</taxon>
        <taxon>Engystomops</taxon>
    </lineage>
</organism>
<name>A0AAV6ZKM1_ENGPU</name>
<feature type="domain" description="SEA" evidence="2">
    <location>
        <begin position="22"/>
        <end position="139"/>
    </location>
</feature>
<keyword evidence="1" id="KW-0472">Membrane</keyword>
<keyword evidence="1" id="KW-1133">Transmembrane helix</keyword>
<evidence type="ECO:0000259" key="2">
    <source>
        <dbReference type="PROSITE" id="PS50024"/>
    </source>
</evidence>